<keyword evidence="3" id="KW-1185">Reference proteome</keyword>
<protein>
    <submittedName>
        <fullName evidence="2">Uncharacterized protein</fullName>
    </submittedName>
</protein>
<keyword evidence="1" id="KW-0472">Membrane</keyword>
<comment type="caution">
    <text evidence="2">The sequence shown here is derived from an EMBL/GenBank/DDBJ whole genome shotgun (WGS) entry which is preliminary data.</text>
</comment>
<dbReference type="EMBL" id="LJGZ01000004">
    <property type="protein sequence ID" value="OEV22473.1"/>
    <property type="molecule type" value="Genomic_DNA"/>
</dbReference>
<dbReference type="AlphaFoldDB" id="A0A1E7M306"/>
<sequence length="68" mass="7432">MSFYFFLLLFLPVGVLVLWSPKGLVDRYKGELMRLGLPGPLLTAMAVGWILVGLAALLMIIHGVFGAQ</sequence>
<dbReference type="Proteomes" id="UP000175971">
    <property type="component" value="Unassembled WGS sequence"/>
</dbReference>
<gene>
    <name evidence="2" type="ORF">AN221_02210</name>
</gene>
<keyword evidence="1" id="KW-0812">Transmembrane</keyword>
<evidence type="ECO:0000256" key="1">
    <source>
        <dbReference type="SAM" id="Phobius"/>
    </source>
</evidence>
<organism evidence="2 3">
    <name type="scientific">Streptomyces nanshensis</name>
    <dbReference type="NCBI Taxonomy" id="518642"/>
    <lineage>
        <taxon>Bacteria</taxon>
        <taxon>Bacillati</taxon>
        <taxon>Actinomycetota</taxon>
        <taxon>Actinomycetes</taxon>
        <taxon>Kitasatosporales</taxon>
        <taxon>Streptomycetaceae</taxon>
        <taxon>Streptomyces</taxon>
    </lineage>
</organism>
<accession>A0A1E7M306</accession>
<proteinExistence type="predicted"/>
<feature type="transmembrane region" description="Helical" evidence="1">
    <location>
        <begin position="41"/>
        <end position="65"/>
    </location>
</feature>
<name>A0A1E7M306_9ACTN</name>
<evidence type="ECO:0000313" key="2">
    <source>
        <dbReference type="EMBL" id="OEV22473.1"/>
    </source>
</evidence>
<reference evidence="2 3" key="1">
    <citation type="journal article" date="2016" name="Front. Microbiol.">
        <title>Comparative Genomics Analysis of Streptomyces Species Reveals Their Adaptation to the Marine Environment and Their Diversity at the Genomic Level.</title>
        <authorList>
            <person name="Tian X."/>
            <person name="Zhang Z."/>
            <person name="Yang T."/>
            <person name="Chen M."/>
            <person name="Li J."/>
            <person name="Chen F."/>
            <person name="Yang J."/>
            <person name="Li W."/>
            <person name="Zhang B."/>
            <person name="Zhang Z."/>
            <person name="Wu J."/>
            <person name="Zhang C."/>
            <person name="Long L."/>
            <person name="Xiao J."/>
        </authorList>
    </citation>
    <scope>NUCLEOTIDE SEQUENCE [LARGE SCALE GENOMIC DNA]</scope>
    <source>
        <strain evidence="2 3">SCSIO M10372</strain>
    </source>
</reference>
<keyword evidence="1" id="KW-1133">Transmembrane helix</keyword>
<evidence type="ECO:0000313" key="3">
    <source>
        <dbReference type="Proteomes" id="UP000175971"/>
    </source>
</evidence>